<keyword evidence="3" id="KW-1185">Reference proteome</keyword>
<dbReference type="InterPro" id="IPR036398">
    <property type="entry name" value="CA_dom_sf"/>
</dbReference>
<sequence>MIHKATLKTCLVGALLAATGAAMAAENSSSVKHTGPVCEGYGPQSPRDIDVLTGTNSVNFQIARPSSEMNLCNIHFHNNAEHKAKDFSILSGAGDKRGYQCSISNQLTSAELKAPKGDVCNGLKPGDTVEIHWVHSSCDVSPGVGLGACVSDKCLNPELRVEAQVFTLVNDKSAMQFGEFNYDKGSEGDYHQPASLPITTGSPVEYLGSTTGPKYSEQQCSPYQVTWSVRPHCAKLDINSLAKWCESNVFKEDHAHGVRKLVVTPSLLSEIK</sequence>
<proteinExistence type="predicted"/>
<keyword evidence="1" id="KW-0732">Signal</keyword>
<accession>A0ABQ0A442</accession>
<organism evidence="2 3">
    <name type="scientific">Sessilibacter corallicola</name>
    <dbReference type="NCBI Taxonomy" id="2904075"/>
    <lineage>
        <taxon>Bacteria</taxon>
        <taxon>Pseudomonadati</taxon>
        <taxon>Pseudomonadota</taxon>
        <taxon>Gammaproteobacteria</taxon>
        <taxon>Cellvibrionales</taxon>
        <taxon>Cellvibrionaceae</taxon>
        <taxon>Sessilibacter</taxon>
    </lineage>
</organism>
<protein>
    <recommendedName>
        <fullName evidence="4">Cadmium carbonic anhydrase</fullName>
    </recommendedName>
</protein>
<reference evidence="2 3" key="1">
    <citation type="submission" date="2024-04" db="EMBL/GenBank/DDBJ databases">
        <title>Draft genome sequence of Sessilibacter corallicola NBRC 116591.</title>
        <authorList>
            <person name="Miyakawa T."/>
            <person name="Kusuya Y."/>
            <person name="Miura T."/>
        </authorList>
    </citation>
    <scope>NUCLEOTIDE SEQUENCE [LARGE SCALE GENOMIC DNA]</scope>
    <source>
        <strain evidence="2 3">KU-00831-HH</strain>
    </source>
</reference>
<name>A0ABQ0A442_9GAMM</name>
<comment type="caution">
    <text evidence="2">The sequence shown here is derived from an EMBL/GenBank/DDBJ whole genome shotgun (WGS) entry which is preliminary data.</text>
</comment>
<dbReference type="SUPFAM" id="SSF51069">
    <property type="entry name" value="Carbonic anhydrase"/>
    <property type="match status" value="1"/>
</dbReference>
<dbReference type="Proteomes" id="UP001465153">
    <property type="component" value="Unassembled WGS sequence"/>
</dbReference>
<dbReference type="Pfam" id="PF10563">
    <property type="entry name" value="CA_like"/>
    <property type="match status" value="1"/>
</dbReference>
<evidence type="ECO:0008006" key="4">
    <source>
        <dbReference type="Google" id="ProtNLM"/>
    </source>
</evidence>
<feature type="chain" id="PRO_5046104838" description="Cadmium carbonic anhydrase" evidence="1">
    <location>
        <begin position="25"/>
        <end position="272"/>
    </location>
</feature>
<dbReference type="InterPro" id="IPR018883">
    <property type="entry name" value="Delta_CA"/>
</dbReference>
<evidence type="ECO:0000313" key="3">
    <source>
        <dbReference type="Proteomes" id="UP001465153"/>
    </source>
</evidence>
<dbReference type="RefSeq" id="WP_233086564.1">
    <property type="nucleotide sequence ID" value="NZ_BAABWN010000001.1"/>
</dbReference>
<feature type="signal peptide" evidence="1">
    <location>
        <begin position="1"/>
        <end position="24"/>
    </location>
</feature>
<evidence type="ECO:0000256" key="1">
    <source>
        <dbReference type="SAM" id="SignalP"/>
    </source>
</evidence>
<gene>
    <name evidence="2" type="ORF">NBRC116591_02140</name>
</gene>
<dbReference type="EMBL" id="BAABWN010000001">
    <property type="protein sequence ID" value="GAA6166404.1"/>
    <property type="molecule type" value="Genomic_DNA"/>
</dbReference>
<evidence type="ECO:0000313" key="2">
    <source>
        <dbReference type="EMBL" id="GAA6166404.1"/>
    </source>
</evidence>